<dbReference type="InParanoid" id="A0A5J5ESH8"/>
<dbReference type="OrthoDB" id="5348007at2759"/>
<reference evidence="2 3" key="1">
    <citation type="submission" date="2019-09" db="EMBL/GenBank/DDBJ databases">
        <title>Draft genome of the ectomycorrhizal ascomycete Sphaerosporella brunnea.</title>
        <authorList>
            <consortium name="DOE Joint Genome Institute"/>
            <person name="Benucci G.M."/>
            <person name="Marozzi G."/>
            <person name="Antonielli L."/>
            <person name="Sanchez S."/>
            <person name="Marco P."/>
            <person name="Wang X."/>
            <person name="Falini L.B."/>
            <person name="Barry K."/>
            <person name="Haridas S."/>
            <person name="Lipzen A."/>
            <person name="Labutti K."/>
            <person name="Grigoriev I.V."/>
            <person name="Murat C."/>
            <person name="Martin F."/>
            <person name="Albertini E."/>
            <person name="Donnini D."/>
            <person name="Bonito G."/>
        </authorList>
    </citation>
    <scope>NUCLEOTIDE SEQUENCE [LARGE SCALE GENOMIC DNA]</scope>
    <source>
        <strain evidence="2 3">Sb_GMNB300</strain>
    </source>
</reference>
<dbReference type="AlphaFoldDB" id="A0A5J5ESH8"/>
<evidence type="ECO:0000259" key="1">
    <source>
        <dbReference type="PROSITE" id="PS50181"/>
    </source>
</evidence>
<evidence type="ECO:0000313" key="3">
    <source>
        <dbReference type="Proteomes" id="UP000326924"/>
    </source>
</evidence>
<gene>
    <name evidence="2" type="ORF">FN846DRAFT_85414</name>
</gene>
<evidence type="ECO:0000313" key="2">
    <source>
        <dbReference type="EMBL" id="KAA8902608.1"/>
    </source>
</evidence>
<dbReference type="Pfam" id="PF12937">
    <property type="entry name" value="F-box-like"/>
    <property type="match status" value="1"/>
</dbReference>
<dbReference type="SUPFAM" id="SSF81383">
    <property type="entry name" value="F-box domain"/>
    <property type="match status" value="1"/>
</dbReference>
<keyword evidence="3" id="KW-1185">Reference proteome</keyword>
<dbReference type="InterPro" id="IPR036047">
    <property type="entry name" value="F-box-like_dom_sf"/>
</dbReference>
<dbReference type="InterPro" id="IPR001810">
    <property type="entry name" value="F-box_dom"/>
</dbReference>
<dbReference type="EMBL" id="VXIS01000130">
    <property type="protein sequence ID" value="KAA8902608.1"/>
    <property type="molecule type" value="Genomic_DNA"/>
</dbReference>
<dbReference type="Proteomes" id="UP000326924">
    <property type="component" value="Unassembled WGS sequence"/>
</dbReference>
<comment type="caution">
    <text evidence="2">The sequence shown here is derived from an EMBL/GenBank/DDBJ whole genome shotgun (WGS) entry which is preliminary data.</text>
</comment>
<organism evidence="2 3">
    <name type="scientific">Sphaerosporella brunnea</name>
    <dbReference type="NCBI Taxonomy" id="1250544"/>
    <lineage>
        <taxon>Eukaryota</taxon>
        <taxon>Fungi</taxon>
        <taxon>Dikarya</taxon>
        <taxon>Ascomycota</taxon>
        <taxon>Pezizomycotina</taxon>
        <taxon>Pezizomycetes</taxon>
        <taxon>Pezizales</taxon>
        <taxon>Pyronemataceae</taxon>
        <taxon>Sphaerosporella</taxon>
    </lineage>
</organism>
<proteinExistence type="predicted"/>
<sequence length="401" mass="45731">MGEFEAYCHLCGGPLYNPHTYLTDGSSKSYGITSEEATTGERRIYPREAAWLNSARVIGFLDKEICTLDKPRSFWLETGINRAFVSTLGTGGVGSYVEVTGLEHGLVLYVGRVAVHDSCYILLKEALLHVKVLWGVEGDINLDVIAACMVSLSDDVYGLALYTTLDVGGVEEFRGLHGWDGNCTSEAWYLTDFLRPCEGVTEYVAHPPRVGAAEQQALLETRKWSWRDVRRFGWSPMDFGRAYKLQRQHERRIRGHRPPIELLPTELLVQILCHLPKQDVVNLRVASRVTAHIALPQEFWKARFPLDAPYLWELHLEMESLEQRRPSPDWRQMYQDLIISTPKTAPFRGLRNRKRVWKTVMEVAEESWMGEIFEREEPGCYLKNAAGYHCGPDAPSWIEVS</sequence>
<accession>A0A5J5ESH8</accession>
<dbReference type="PROSITE" id="PS50181">
    <property type="entry name" value="FBOX"/>
    <property type="match status" value="1"/>
</dbReference>
<protein>
    <recommendedName>
        <fullName evidence="1">F-box domain-containing protein</fullName>
    </recommendedName>
</protein>
<dbReference type="Gene3D" id="1.20.1280.50">
    <property type="match status" value="1"/>
</dbReference>
<feature type="domain" description="F-box" evidence="1">
    <location>
        <begin position="257"/>
        <end position="303"/>
    </location>
</feature>
<name>A0A5J5ESH8_9PEZI</name>